<dbReference type="HAMAP" id="MF_01987">
    <property type="entry name" value="Ribokinase"/>
    <property type="match status" value="1"/>
</dbReference>
<dbReference type="GO" id="GO:0005524">
    <property type="term" value="F:ATP binding"/>
    <property type="evidence" value="ECO:0007669"/>
    <property type="project" value="UniProtKB-KW"/>
</dbReference>
<proteinExistence type="inferred from homology"/>
<evidence type="ECO:0000256" key="3">
    <source>
        <dbReference type="ARBA" id="ARBA00016943"/>
    </source>
</evidence>
<keyword evidence="8" id="KW-0067">ATP-binding</keyword>
<dbReference type="GO" id="GO:0004747">
    <property type="term" value="F:ribokinase activity"/>
    <property type="evidence" value="ECO:0007669"/>
    <property type="project" value="UniProtKB-EC"/>
</dbReference>
<dbReference type="PRINTS" id="PR00990">
    <property type="entry name" value="RIBOKINASE"/>
</dbReference>
<dbReference type="GO" id="GO:0046872">
    <property type="term" value="F:metal ion binding"/>
    <property type="evidence" value="ECO:0007669"/>
    <property type="project" value="UniProtKB-KW"/>
</dbReference>
<dbReference type="PANTHER" id="PTHR10584:SF166">
    <property type="entry name" value="RIBOKINASE"/>
    <property type="match status" value="1"/>
</dbReference>
<evidence type="ECO:0000256" key="10">
    <source>
        <dbReference type="ARBA" id="ARBA00022958"/>
    </source>
</evidence>
<evidence type="ECO:0000256" key="2">
    <source>
        <dbReference type="ARBA" id="ARBA00012035"/>
    </source>
</evidence>
<feature type="domain" description="Carbohydrate kinase PfkB" evidence="12">
    <location>
        <begin position="3"/>
        <end position="293"/>
    </location>
</feature>
<keyword evidence="7" id="KW-0418">Kinase</keyword>
<evidence type="ECO:0000256" key="5">
    <source>
        <dbReference type="ARBA" id="ARBA00022723"/>
    </source>
</evidence>
<evidence type="ECO:0000256" key="9">
    <source>
        <dbReference type="ARBA" id="ARBA00022842"/>
    </source>
</evidence>
<dbReference type="CDD" id="cd01174">
    <property type="entry name" value="ribokinase"/>
    <property type="match status" value="1"/>
</dbReference>
<keyword evidence="5" id="KW-0479">Metal-binding</keyword>
<dbReference type="GO" id="GO:0006014">
    <property type="term" value="P:D-ribose metabolic process"/>
    <property type="evidence" value="ECO:0007669"/>
    <property type="project" value="InterPro"/>
</dbReference>
<dbReference type="InterPro" id="IPR029056">
    <property type="entry name" value="Ribokinase-like"/>
</dbReference>
<evidence type="ECO:0000256" key="8">
    <source>
        <dbReference type="ARBA" id="ARBA00022840"/>
    </source>
</evidence>
<dbReference type="EC" id="2.7.1.15" evidence="2"/>
<sequence>MGVLIFGSLNLDIVTYLERMPLPGETVVGDKFETFPGGKGLNQAVAAARAGGAVAMVGVLGNDSNSELLNNVMNTEGISNEGIRKIQGVCGTAIIEVDHQGQNRIIVIAGANADLKSSDLTDALMNKVAGKQILLSQLESPILEVEAAFKKAKAAGFYTLLNPAPAKVISDSFYSVIDLIIPNQFEAEFLTQVKVVDLDSAIAAGKKLLAKGAKAALITMGEDGAVLVEENNEKLYKTFKVESIDSTAAGDAFCGALATRLSEGLDLDTAIRFATAAGALSVQQKGATVSLPKRDDILKLMASEKER</sequence>
<organism evidence="13">
    <name type="scientific">freshwater metagenome</name>
    <dbReference type="NCBI Taxonomy" id="449393"/>
    <lineage>
        <taxon>unclassified sequences</taxon>
        <taxon>metagenomes</taxon>
        <taxon>ecological metagenomes</taxon>
    </lineage>
</organism>
<dbReference type="InterPro" id="IPR002139">
    <property type="entry name" value="Ribo/fructo_kinase"/>
</dbReference>
<evidence type="ECO:0000313" key="13">
    <source>
        <dbReference type="EMBL" id="CAB4646908.1"/>
    </source>
</evidence>
<evidence type="ECO:0000256" key="1">
    <source>
        <dbReference type="ARBA" id="ARBA00010688"/>
    </source>
</evidence>
<dbReference type="Gene3D" id="3.40.1190.20">
    <property type="match status" value="1"/>
</dbReference>
<gene>
    <name evidence="13" type="ORF">UFOPK2234_00243</name>
</gene>
<dbReference type="Pfam" id="PF00294">
    <property type="entry name" value="PfkB"/>
    <property type="match status" value="1"/>
</dbReference>
<dbReference type="NCBIfam" id="TIGR02152">
    <property type="entry name" value="D_ribokin_bact"/>
    <property type="match status" value="1"/>
</dbReference>
<keyword evidence="6" id="KW-0547">Nucleotide-binding</keyword>
<keyword evidence="4" id="KW-0808">Transferase</keyword>
<keyword evidence="9" id="KW-0460">Magnesium</keyword>
<evidence type="ECO:0000256" key="7">
    <source>
        <dbReference type="ARBA" id="ARBA00022777"/>
    </source>
</evidence>
<dbReference type="PROSITE" id="PS00584">
    <property type="entry name" value="PFKB_KINASES_2"/>
    <property type="match status" value="1"/>
</dbReference>
<keyword evidence="11" id="KW-0119">Carbohydrate metabolism</keyword>
<protein>
    <recommendedName>
        <fullName evidence="3">Ribokinase</fullName>
        <ecNumber evidence="2">2.7.1.15</ecNumber>
    </recommendedName>
</protein>
<dbReference type="PANTHER" id="PTHR10584">
    <property type="entry name" value="SUGAR KINASE"/>
    <property type="match status" value="1"/>
</dbReference>
<dbReference type="InterPro" id="IPR011877">
    <property type="entry name" value="Ribokinase"/>
</dbReference>
<dbReference type="EMBL" id="CAEZWG010000028">
    <property type="protein sequence ID" value="CAB4646908.1"/>
    <property type="molecule type" value="Genomic_DNA"/>
</dbReference>
<name>A0A6J6KCY9_9ZZZZ</name>
<reference evidence="13" key="1">
    <citation type="submission" date="2020-05" db="EMBL/GenBank/DDBJ databases">
        <authorList>
            <person name="Chiriac C."/>
            <person name="Salcher M."/>
            <person name="Ghai R."/>
            <person name="Kavagutti S V."/>
        </authorList>
    </citation>
    <scope>NUCLEOTIDE SEQUENCE</scope>
</reference>
<comment type="similarity">
    <text evidence="1">Belongs to the carbohydrate kinase PfkB family.</text>
</comment>
<dbReference type="InterPro" id="IPR002173">
    <property type="entry name" value="Carboh/pur_kinase_PfkB_CS"/>
</dbReference>
<evidence type="ECO:0000256" key="6">
    <source>
        <dbReference type="ARBA" id="ARBA00022741"/>
    </source>
</evidence>
<keyword evidence="10" id="KW-0630">Potassium</keyword>
<dbReference type="GO" id="GO:0005829">
    <property type="term" value="C:cytosol"/>
    <property type="evidence" value="ECO:0007669"/>
    <property type="project" value="TreeGrafter"/>
</dbReference>
<dbReference type="SUPFAM" id="SSF53613">
    <property type="entry name" value="Ribokinase-like"/>
    <property type="match status" value="1"/>
</dbReference>
<dbReference type="InterPro" id="IPR011611">
    <property type="entry name" value="PfkB_dom"/>
</dbReference>
<accession>A0A6J6KCY9</accession>
<evidence type="ECO:0000256" key="4">
    <source>
        <dbReference type="ARBA" id="ARBA00022679"/>
    </source>
</evidence>
<evidence type="ECO:0000256" key="11">
    <source>
        <dbReference type="ARBA" id="ARBA00023277"/>
    </source>
</evidence>
<evidence type="ECO:0000259" key="12">
    <source>
        <dbReference type="Pfam" id="PF00294"/>
    </source>
</evidence>
<dbReference type="AlphaFoldDB" id="A0A6J6KCY9"/>